<dbReference type="Pfam" id="PF13976">
    <property type="entry name" value="gag_pre-integrs"/>
    <property type="match status" value="1"/>
</dbReference>
<dbReference type="GO" id="GO:0008233">
    <property type="term" value="F:peptidase activity"/>
    <property type="evidence" value="ECO:0007669"/>
    <property type="project" value="UniProtKB-KW"/>
</dbReference>
<dbReference type="SUPFAM" id="SSF53098">
    <property type="entry name" value="Ribonuclease H-like"/>
    <property type="match status" value="1"/>
</dbReference>
<dbReference type="InterPro" id="IPR012337">
    <property type="entry name" value="RNaseH-like_sf"/>
</dbReference>
<keyword evidence="4" id="KW-1185">Reference proteome</keyword>
<proteinExistence type="predicted"/>
<accession>A0AAD8W2C1</accession>
<dbReference type="GO" id="GO:0015074">
    <property type="term" value="P:DNA integration"/>
    <property type="evidence" value="ECO:0007669"/>
    <property type="project" value="InterPro"/>
</dbReference>
<gene>
    <name evidence="3" type="ORF">QYE76_005534</name>
</gene>
<dbReference type="InterPro" id="IPR001584">
    <property type="entry name" value="Integrase_cat-core"/>
</dbReference>
<sequence length="969" mass="108294">MAGASARRAMKTTHAEAENIWTTAAPHSFAGHASTICWNLWAFGLWPMAHYQILKLTWPIPIISGSTSGAKVFGERSGTTTGSTTSSSDDEFLHTDNFFPDLGDFFDNLNMGDNDAAVKQINSSNIAAATRPPSFDGMHYKRWRTKAVLWFTNLGCFSATDARPEGPLSAEEQEKFAKVDAMFKAALFSILGDNIVDPYMAFDHGKDAWDALEAKFGVSDAGTELYVMEQYYDYRMTDERSVVEQAHEIQSLAKELEQFKCTLPDKFVAGGIIAKLPPSWRNFATSLKHKRQEFSVSDLIGSLHVEEKARAKDTRAQRHDRRGNSGKSANVVIGVDTEMKDVGYGISPTVLSVARTSSVLMGNGSRASVRGVGTVDLKFTSGKTIQLKNVQHVPSINKNLVSGSLLCRDGFNESDIWHSRLCHINFGCMTRLANMNIIPKFAIVKKSKCQVCVQAKQPRKSHKTAEARDLAPLELIHLDLCEMNGELTKGGKRYFMTLIDDSTRYCYVYLLKSKDEALNYFKIFKAEAENQLDRKIKRLRSDRGGEYFSNEFDSFCAEHGIIHERTPPYSPQSNGVAERKNRTLTDLVNAMLDTSGLSKAWWGEAILTACHVLNRVPTKNKTITPFEEWERKRLKLSYLRTWGCMAKELFPEPTMAIEHFDNPVEDDNEAPKRSKRQRTAKSFGHDFIVYLVDDTPTSISEAYASQDADYWKEAVRCKWVFKKRLRPDGTIEKYKARLVAKGYTQKEEQDWGWEELSASAAAAGATRHCSTRTTSVIYRPSTLPSASATSWQPRCSWRLQPTGAGRSRAWPERVICPDDKELARGIAGMLMLSHPQHESLPEQAVRRMTSPAVRFPAKVYNSTSRGSRPDGTPPQQPPRPPPSPLRSESLDDSAKGGAAAARLQQFLMESAQLDRHHPGSMLRFMATLSWGGEGTLSMAEEDGRKTKTSFLLFIMGSPTDVGLKRAKVT</sequence>
<evidence type="ECO:0000313" key="3">
    <source>
        <dbReference type="EMBL" id="KAK1631219.1"/>
    </source>
</evidence>
<dbReference type="InterPro" id="IPR036397">
    <property type="entry name" value="RNaseH_sf"/>
</dbReference>
<feature type="domain" description="Integrase catalytic" evidence="2">
    <location>
        <begin position="468"/>
        <end position="633"/>
    </location>
</feature>
<dbReference type="GO" id="GO:0003676">
    <property type="term" value="F:nucleic acid binding"/>
    <property type="evidence" value="ECO:0007669"/>
    <property type="project" value="InterPro"/>
</dbReference>
<protein>
    <recommendedName>
        <fullName evidence="2">Integrase catalytic domain-containing protein</fullName>
    </recommendedName>
</protein>
<dbReference type="AlphaFoldDB" id="A0AAD8W2C1"/>
<dbReference type="Pfam" id="PF00665">
    <property type="entry name" value="rve"/>
    <property type="match status" value="1"/>
</dbReference>
<dbReference type="EMBL" id="JAUUTY010000005">
    <property type="protein sequence ID" value="KAK1631219.1"/>
    <property type="molecule type" value="Genomic_DNA"/>
</dbReference>
<feature type="region of interest" description="Disordered" evidence="1">
    <location>
        <begin position="847"/>
        <end position="897"/>
    </location>
</feature>
<evidence type="ECO:0000259" key="2">
    <source>
        <dbReference type="PROSITE" id="PS50994"/>
    </source>
</evidence>
<dbReference type="GO" id="GO:0006508">
    <property type="term" value="P:proteolysis"/>
    <property type="evidence" value="ECO:0007669"/>
    <property type="project" value="UniProtKB-KW"/>
</dbReference>
<evidence type="ECO:0000313" key="4">
    <source>
        <dbReference type="Proteomes" id="UP001231189"/>
    </source>
</evidence>
<dbReference type="PANTHER" id="PTHR42648">
    <property type="entry name" value="TRANSPOSASE, PUTATIVE-RELATED"/>
    <property type="match status" value="1"/>
</dbReference>
<organism evidence="3 4">
    <name type="scientific">Lolium multiflorum</name>
    <name type="common">Italian ryegrass</name>
    <name type="synonym">Lolium perenne subsp. multiflorum</name>
    <dbReference type="NCBI Taxonomy" id="4521"/>
    <lineage>
        <taxon>Eukaryota</taxon>
        <taxon>Viridiplantae</taxon>
        <taxon>Streptophyta</taxon>
        <taxon>Embryophyta</taxon>
        <taxon>Tracheophyta</taxon>
        <taxon>Spermatophyta</taxon>
        <taxon>Magnoliopsida</taxon>
        <taxon>Liliopsida</taxon>
        <taxon>Poales</taxon>
        <taxon>Poaceae</taxon>
        <taxon>BOP clade</taxon>
        <taxon>Pooideae</taxon>
        <taxon>Poodae</taxon>
        <taxon>Poeae</taxon>
        <taxon>Poeae Chloroplast Group 2 (Poeae type)</taxon>
        <taxon>Loliodinae</taxon>
        <taxon>Loliinae</taxon>
        <taxon>Lolium</taxon>
    </lineage>
</organism>
<dbReference type="InterPro" id="IPR039537">
    <property type="entry name" value="Retrotran_Ty1/copia-like"/>
</dbReference>
<comment type="caution">
    <text evidence="3">The sequence shown here is derived from an EMBL/GenBank/DDBJ whole genome shotgun (WGS) entry which is preliminary data.</text>
</comment>
<dbReference type="Pfam" id="PF14223">
    <property type="entry name" value="Retrotran_gag_2"/>
    <property type="match status" value="1"/>
</dbReference>
<feature type="compositionally biased region" description="Pro residues" evidence="1">
    <location>
        <begin position="871"/>
        <end position="884"/>
    </location>
</feature>
<dbReference type="Gene3D" id="3.30.420.10">
    <property type="entry name" value="Ribonuclease H-like superfamily/Ribonuclease H"/>
    <property type="match status" value="1"/>
</dbReference>
<dbReference type="InterPro" id="IPR025724">
    <property type="entry name" value="GAG-pre-integrase_dom"/>
</dbReference>
<reference evidence="3" key="1">
    <citation type="submission" date="2023-07" db="EMBL/GenBank/DDBJ databases">
        <title>A chromosome-level genome assembly of Lolium multiflorum.</title>
        <authorList>
            <person name="Chen Y."/>
            <person name="Copetti D."/>
            <person name="Kolliker R."/>
            <person name="Studer B."/>
        </authorList>
    </citation>
    <scope>NUCLEOTIDE SEQUENCE</scope>
    <source>
        <strain evidence="3">02402/16</strain>
        <tissue evidence="3">Leaf</tissue>
    </source>
</reference>
<dbReference type="Proteomes" id="UP001231189">
    <property type="component" value="Unassembled WGS sequence"/>
</dbReference>
<dbReference type="PROSITE" id="PS50994">
    <property type="entry name" value="INTEGRASE"/>
    <property type="match status" value="1"/>
</dbReference>
<evidence type="ECO:0000256" key="1">
    <source>
        <dbReference type="SAM" id="MobiDB-lite"/>
    </source>
</evidence>
<dbReference type="PANTHER" id="PTHR42648:SF20">
    <property type="entry name" value="RNA-DIRECTED DNA POLYMERASE"/>
    <property type="match status" value="1"/>
</dbReference>
<name>A0AAD8W2C1_LOLMU</name>